<evidence type="ECO:0000313" key="2">
    <source>
        <dbReference type="EMBL" id="KPL84059.1"/>
    </source>
</evidence>
<evidence type="ECO:0000256" key="1">
    <source>
        <dbReference type="SAM" id="MobiDB-lite"/>
    </source>
</evidence>
<dbReference type="Proteomes" id="UP000050544">
    <property type="component" value="Unassembled WGS sequence"/>
</dbReference>
<keyword evidence="3" id="KW-1185">Reference proteome</keyword>
<accession>A0A0P6XKV4</accession>
<protein>
    <submittedName>
        <fullName evidence="2">Uncharacterized protein</fullName>
    </submittedName>
</protein>
<reference evidence="2 3" key="1">
    <citation type="submission" date="2015-07" db="EMBL/GenBank/DDBJ databases">
        <title>Whole genome sequence of Thermanaerothrix daxensis DSM 23592.</title>
        <authorList>
            <person name="Hemp J."/>
            <person name="Ward L.M."/>
            <person name="Pace L.A."/>
            <person name="Fischer W.W."/>
        </authorList>
    </citation>
    <scope>NUCLEOTIDE SEQUENCE [LARGE SCALE GENOMIC DNA]</scope>
    <source>
        <strain evidence="2 3">GNS-1</strain>
    </source>
</reference>
<dbReference type="STRING" id="869279.SE15_02415"/>
<dbReference type="EMBL" id="LGKO01000002">
    <property type="protein sequence ID" value="KPL84059.1"/>
    <property type="molecule type" value="Genomic_DNA"/>
</dbReference>
<evidence type="ECO:0000313" key="3">
    <source>
        <dbReference type="Proteomes" id="UP000050544"/>
    </source>
</evidence>
<organism evidence="2 3">
    <name type="scientific">Thermanaerothrix daxensis</name>
    <dbReference type="NCBI Taxonomy" id="869279"/>
    <lineage>
        <taxon>Bacteria</taxon>
        <taxon>Bacillati</taxon>
        <taxon>Chloroflexota</taxon>
        <taxon>Anaerolineae</taxon>
        <taxon>Anaerolineales</taxon>
        <taxon>Anaerolineaceae</taxon>
        <taxon>Thermanaerothrix</taxon>
    </lineage>
</organism>
<name>A0A0P6XKV4_9CHLR</name>
<proteinExistence type="predicted"/>
<comment type="caution">
    <text evidence="2">The sequence shown here is derived from an EMBL/GenBank/DDBJ whole genome shotgun (WGS) entry which is preliminary data.</text>
</comment>
<sequence>MTRAERRQYLLPVGHEFPAQPLREQKVGINGAKVKLIGENRPAKRTSAQIQSMRIRAPHSDHWGAPTEQGIPPSQGGWQRCVSNKLGKECKEESLKA</sequence>
<feature type="region of interest" description="Disordered" evidence="1">
    <location>
        <begin position="59"/>
        <end position="80"/>
    </location>
</feature>
<dbReference type="AlphaFoldDB" id="A0A0P6XKV4"/>
<gene>
    <name evidence="2" type="ORF">SE15_02415</name>
</gene>